<evidence type="ECO:0000313" key="4">
    <source>
        <dbReference type="EMBL" id="PDQ36071.1"/>
    </source>
</evidence>
<protein>
    <recommendedName>
        <fullName evidence="3">Thioredoxin domain-containing protein</fullName>
    </recommendedName>
</protein>
<evidence type="ECO:0000259" key="3">
    <source>
        <dbReference type="Pfam" id="PF00085"/>
    </source>
</evidence>
<reference evidence="5" key="1">
    <citation type="submission" date="2017-03" db="EMBL/GenBank/DDBJ databases">
        <authorList>
            <person name="Lund M.B."/>
        </authorList>
    </citation>
    <scope>NUCLEOTIDE SEQUENCE [LARGE SCALE GENOMIC DNA]</scope>
</reference>
<keyword evidence="2" id="KW-0676">Redox-active center</keyword>
<dbReference type="InterPro" id="IPR036249">
    <property type="entry name" value="Thioredoxin-like_sf"/>
</dbReference>
<dbReference type="Pfam" id="PF00085">
    <property type="entry name" value="Thioredoxin"/>
    <property type="match status" value="1"/>
</dbReference>
<dbReference type="GO" id="GO:0005737">
    <property type="term" value="C:cytoplasm"/>
    <property type="evidence" value="ECO:0007669"/>
    <property type="project" value="TreeGrafter"/>
</dbReference>
<dbReference type="Proteomes" id="UP000219994">
    <property type="component" value="Unassembled WGS sequence"/>
</dbReference>
<organism evidence="4 5">
    <name type="scientific">Candidatus Lumbricidiphila eiseniae</name>
    <dbReference type="NCBI Taxonomy" id="1969409"/>
    <lineage>
        <taxon>Bacteria</taxon>
        <taxon>Bacillati</taxon>
        <taxon>Actinomycetota</taxon>
        <taxon>Actinomycetes</taxon>
        <taxon>Micrococcales</taxon>
        <taxon>Microbacteriaceae</taxon>
        <taxon>Candidatus Lumbricidiphila</taxon>
    </lineage>
</organism>
<dbReference type="GO" id="GO:0015035">
    <property type="term" value="F:protein-disulfide reductase activity"/>
    <property type="evidence" value="ECO:0007669"/>
    <property type="project" value="TreeGrafter"/>
</dbReference>
<evidence type="ECO:0000256" key="1">
    <source>
        <dbReference type="ARBA" id="ARBA00008987"/>
    </source>
</evidence>
<dbReference type="Pfam" id="PF14561">
    <property type="entry name" value="TPR_20"/>
    <property type="match status" value="1"/>
</dbReference>
<evidence type="ECO:0000313" key="5">
    <source>
        <dbReference type="Proteomes" id="UP000219994"/>
    </source>
</evidence>
<dbReference type="InterPro" id="IPR011990">
    <property type="entry name" value="TPR-like_helical_dom_sf"/>
</dbReference>
<dbReference type="EMBL" id="NAEP01000023">
    <property type="protein sequence ID" value="PDQ36071.1"/>
    <property type="molecule type" value="Genomic_DNA"/>
</dbReference>
<dbReference type="Gene3D" id="1.25.40.10">
    <property type="entry name" value="Tetratricopeptide repeat domain"/>
    <property type="match status" value="1"/>
</dbReference>
<dbReference type="PANTHER" id="PTHR45663">
    <property type="entry name" value="GEO12009P1"/>
    <property type="match status" value="1"/>
</dbReference>
<evidence type="ECO:0000256" key="2">
    <source>
        <dbReference type="ARBA" id="ARBA00023284"/>
    </source>
</evidence>
<sequence>MTQLIPPVGLRGAVDLTSLVQRAAQPREGTDAGTPVTLSVFALDDQSFGEAVELSRTVPVIVVVWTPRSETSVALTESLRQLVSGRDGRMALATVEADTNPQIVRAMQVQAAPTVVAIIAGQPVPLFQGAQPAEILAELLDQVGELAVQHGVTGQLEVAVSETDGAAAEAVAAPRPPLHQEAVDALDRGDFEAAVTSYRTAIAQNPRDTEAVVGLARAALLARLAGSDKEQIRSRAATEPHAISAQLLAADLDISGGHIADGFDRLLTLFPSADTDGKKLLRERLIEYFDLVGPEDPRVLSARRRLTALLF</sequence>
<dbReference type="Gene3D" id="3.40.30.10">
    <property type="entry name" value="Glutaredoxin"/>
    <property type="match status" value="1"/>
</dbReference>
<dbReference type="InterPro" id="IPR013766">
    <property type="entry name" value="Thioredoxin_domain"/>
</dbReference>
<proteinExistence type="inferred from homology"/>
<dbReference type="GO" id="GO:0006950">
    <property type="term" value="P:response to stress"/>
    <property type="evidence" value="ECO:0007669"/>
    <property type="project" value="UniProtKB-ARBA"/>
</dbReference>
<comment type="similarity">
    <text evidence="1">Belongs to the thioredoxin family.</text>
</comment>
<name>A0A2A6FTY4_9MICO</name>
<accession>A0A2A6FTY4</accession>
<dbReference type="CDD" id="cd02956">
    <property type="entry name" value="ybbN"/>
    <property type="match status" value="1"/>
</dbReference>
<dbReference type="SUPFAM" id="SSF52833">
    <property type="entry name" value="Thioredoxin-like"/>
    <property type="match status" value="1"/>
</dbReference>
<dbReference type="AlphaFoldDB" id="A0A2A6FTY4"/>
<dbReference type="PANTHER" id="PTHR45663:SF11">
    <property type="entry name" value="GEO12009P1"/>
    <property type="match status" value="1"/>
</dbReference>
<feature type="domain" description="Thioredoxin" evidence="3">
    <location>
        <begin position="40"/>
        <end position="141"/>
    </location>
</feature>
<comment type="caution">
    <text evidence="4">The sequence shown here is derived from an EMBL/GenBank/DDBJ whole genome shotgun (WGS) entry which is preliminary data.</text>
</comment>
<gene>
    <name evidence="4" type="ORF">B5766_02730</name>
</gene>